<dbReference type="EMBL" id="VDDC01000026">
    <property type="protein sequence ID" value="TNH38595.1"/>
    <property type="molecule type" value="Genomic_DNA"/>
</dbReference>
<evidence type="ECO:0000313" key="2">
    <source>
        <dbReference type="Proteomes" id="UP000304880"/>
    </source>
</evidence>
<proteinExistence type="predicted"/>
<sequence>MFDQKTLFITLSSLAVGVAIGGAVLNSWLPAETASTARMGDVQFAQAQTEPQPTQAERDFMDFTMPDLSKPQAGGETTRYGCVKPPRPEWAMDLPPADVRKSLLLTDLYDALRFNEIIDTNSCPCNIEYPSWDEADWQYQQITEGKSNAEIADLRRKALRQASSKHFDALTICSQSRGQ</sequence>
<evidence type="ECO:0000313" key="1">
    <source>
        <dbReference type="EMBL" id="TNH38595.1"/>
    </source>
</evidence>
<name>A0A5C4R3X6_9RHOB</name>
<accession>A0A5C4R3X6</accession>
<keyword evidence="2" id="KW-1185">Reference proteome</keyword>
<comment type="caution">
    <text evidence="1">The sequence shown here is derived from an EMBL/GenBank/DDBJ whole genome shotgun (WGS) entry which is preliminary data.</text>
</comment>
<dbReference type="AlphaFoldDB" id="A0A5C4R3X6"/>
<dbReference type="Proteomes" id="UP000304880">
    <property type="component" value="Unassembled WGS sequence"/>
</dbReference>
<gene>
    <name evidence="1" type="ORF">FHD67_14110</name>
</gene>
<reference evidence="1 2" key="1">
    <citation type="submission" date="2019-06" db="EMBL/GenBank/DDBJ databases">
        <authorList>
            <person name="Li J."/>
        </authorList>
    </citation>
    <scope>NUCLEOTIDE SEQUENCE [LARGE SCALE GENOMIC DNA]</scope>
    <source>
        <strain evidence="1 2">CGMCC 1.8012</strain>
    </source>
</reference>
<protein>
    <submittedName>
        <fullName evidence="1">Uncharacterized protein</fullName>
    </submittedName>
</protein>
<dbReference type="RefSeq" id="WP_139599065.1">
    <property type="nucleotide sequence ID" value="NZ_VDDC01000026.1"/>
</dbReference>
<organism evidence="1 2">
    <name type="scientific">Paracoccus haeundaensis</name>
    <dbReference type="NCBI Taxonomy" id="225362"/>
    <lineage>
        <taxon>Bacteria</taxon>
        <taxon>Pseudomonadati</taxon>
        <taxon>Pseudomonadota</taxon>
        <taxon>Alphaproteobacteria</taxon>
        <taxon>Rhodobacterales</taxon>
        <taxon>Paracoccaceae</taxon>
        <taxon>Paracoccus</taxon>
    </lineage>
</organism>